<dbReference type="PANTHER" id="PTHR46411">
    <property type="entry name" value="FAMILY ATPASE, PUTATIVE-RELATED"/>
    <property type="match status" value="1"/>
</dbReference>
<dbReference type="InterPro" id="IPR027417">
    <property type="entry name" value="P-loop_NTPase"/>
</dbReference>
<dbReference type="EMBL" id="ML987199">
    <property type="protein sequence ID" value="KAF2245832.1"/>
    <property type="molecule type" value="Genomic_DNA"/>
</dbReference>
<protein>
    <submittedName>
        <fullName evidence="2">P-loop containing nucleoside triphosphate hydrolase protein</fullName>
    </submittedName>
</protein>
<evidence type="ECO:0000313" key="2">
    <source>
        <dbReference type="EMBL" id="KAF2245832.1"/>
    </source>
</evidence>
<dbReference type="AlphaFoldDB" id="A0A6A6I7A8"/>
<dbReference type="RefSeq" id="XP_033680836.1">
    <property type="nucleotide sequence ID" value="XM_033825055.1"/>
</dbReference>
<keyword evidence="2" id="KW-0378">Hydrolase</keyword>
<dbReference type="SUPFAM" id="SSF52540">
    <property type="entry name" value="P-loop containing nucleoside triphosphate hydrolases"/>
    <property type="match status" value="1"/>
</dbReference>
<dbReference type="GeneID" id="54578385"/>
<dbReference type="GO" id="GO:0016887">
    <property type="term" value="F:ATP hydrolysis activity"/>
    <property type="evidence" value="ECO:0007669"/>
    <property type="project" value="InterPro"/>
</dbReference>
<sequence>MLYPEFQLGTEIERPHLWTYFGMEDIERSFLDLSAEDGAVDLSLFLAYFRDEKEDLHDQLRVLLSKGLITLNLVEYLFAPSTLVLRRDKRGSEFEQAMKLVSWPIMTYKWPKRDAVTKQNLLNTQELKCNVRFAFKGLAWDYDSNFQEIKKDGEANQTFKGDTPFPISELPFYPLQLAPESIRKALVERGRMYWKCRRQRYVQYSGNDLEMVKHQPGTRFMVDMSTLRQFTTDGQSSNRLKDELGPAIMRSDEPPGGDFVLLLPSTIMGFDMQDKRWRKLLVSNISDVVWDQDSFNTLVLPADTKDLIIALVTNKIAADQSTDFFQGKGTGLVILFHGAPGTGKTLTAESVAELAKKPLYRVTCGDVGTEPDKVEKYMRFVLQIGKAWDCVVLIDEAEVFLQERALNDIQRNALVSVFLRTLEYYDGILVLTSNRVGTFDEGFKSRIQLAIHYEKLTHSSRERVWENFINRLESFHSDDIDIRDLRRHLKDLAKFEMNGRQIRNAVTTGRQLAMYYKKALDFDCMKHVIGVSSRFDRYLTGINEGMDDEDVAREDRLR</sequence>
<dbReference type="Pfam" id="PF00004">
    <property type="entry name" value="AAA"/>
    <property type="match status" value="1"/>
</dbReference>
<dbReference type="InterPro" id="IPR003959">
    <property type="entry name" value="ATPase_AAA_core"/>
</dbReference>
<dbReference type="InterPro" id="IPR056599">
    <property type="entry name" value="AAA_lid_fung"/>
</dbReference>
<accession>A0A6A6I7A8</accession>
<dbReference type="PANTHER" id="PTHR46411:SF2">
    <property type="entry name" value="AAA+ ATPASE DOMAIN-CONTAINING PROTEIN"/>
    <property type="match status" value="1"/>
</dbReference>
<dbReference type="GO" id="GO:0005524">
    <property type="term" value="F:ATP binding"/>
    <property type="evidence" value="ECO:0007669"/>
    <property type="project" value="InterPro"/>
</dbReference>
<dbReference type="Proteomes" id="UP000800094">
    <property type="component" value="Unassembled WGS sequence"/>
</dbReference>
<organism evidence="2 3">
    <name type="scientific">Trematosphaeria pertusa</name>
    <dbReference type="NCBI Taxonomy" id="390896"/>
    <lineage>
        <taxon>Eukaryota</taxon>
        <taxon>Fungi</taxon>
        <taxon>Dikarya</taxon>
        <taxon>Ascomycota</taxon>
        <taxon>Pezizomycotina</taxon>
        <taxon>Dothideomycetes</taxon>
        <taxon>Pleosporomycetidae</taxon>
        <taxon>Pleosporales</taxon>
        <taxon>Massarineae</taxon>
        <taxon>Trematosphaeriaceae</taxon>
        <taxon>Trematosphaeria</taxon>
    </lineage>
</organism>
<evidence type="ECO:0000313" key="3">
    <source>
        <dbReference type="Proteomes" id="UP000800094"/>
    </source>
</evidence>
<dbReference type="InterPro" id="IPR003593">
    <property type="entry name" value="AAA+_ATPase"/>
</dbReference>
<proteinExistence type="predicted"/>
<feature type="domain" description="AAA+ ATPase" evidence="1">
    <location>
        <begin position="330"/>
        <end position="457"/>
    </location>
</feature>
<reference evidence="2" key="1">
    <citation type="journal article" date="2020" name="Stud. Mycol.">
        <title>101 Dothideomycetes genomes: a test case for predicting lifestyles and emergence of pathogens.</title>
        <authorList>
            <person name="Haridas S."/>
            <person name="Albert R."/>
            <person name="Binder M."/>
            <person name="Bloem J."/>
            <person name="Labutti K."/>
            <person name="Salamov A."/>
            <person name="Andreopoulos B."/>
            <person name="Baker S."/>
            <person name="Barry K."/>
            <person name="Bills G."/>
            <person name="Bluhm B."/>
            <person name="Cannon C."/>
            <person name="Castanera R."/>
            <person name="Culley D."/>
            <person name="Daum C."/>
            <person name="Ezra D."/>
            <person name="Gonzalez J."/>
            <person name="Henrissat B."/>
            <person name="Kuo A."/>
            <person name="Liang C."/>
            <person name="Lipzen A."/>
            <person name="Lutzoni F."/>
            <person name="Magnuson J."/>
            <person name="Mondo S."/>
            <person name="Nolan M."/>
            <person name="Ohm R."/>
            <person name="Pangilinan J."/>
            <person name="Park H.-J."/>
            <person name="Ramirez L."/>
            <person name="Alfaro M."/>
            <person name="Sun H."/>
            <person name="Tritt A."/>
            <person name="Yoshinaga Y."/>
            <person name="Zwiers L.-H."/>
            <person name="Turgeon B."/>
            <person name="Goodwin S."/>
            <person name="Spatafora J."/>
            <person name="Crous P."/>
            <person name="Grigoriev I."/>
        </authorList>
    </citation>
    <scope>NUCLEOTIDE SEQUENCE</scope>
    <source>
        <strain evidence="2">CBS 122368</strain>
    </source>
</reference>
<dbReference type="Gene3D" id="3.40.50.300">
    <property type="entry name" value="P-loop containing nucleotide triphosphate hydrolases"/>
    <property type="match status" value="1"/>
</dbReference>
<name>A0A6A6I7A8_9PLEO</name>
<keyword evidence="3" id="KW-1185">Reference proteome</keyword>
<dbReference type="Pfam" id="PF23232">
    <property type="entry name" value="AAA_lid_13"/>
    <property type="match status" value="1"/>
</dbReference>
<dbReference type="SMART" id="SM00382">
    <property type="entry name" value="AAA"/>
    <property type="match status" value="1"/>
</dbReference>
<evidence type="ECO:0000259" key="1">
    <source>
        <dbReference type="SMART" id="SM00382"/>
    </source>
</evidence>
<dbReference type="OrthoDB" id="10042665at2759"/>
<gene>
    <name evidence="2" type="ORF">BU26DRAFT_461176</name>
</gene>